<evidence type="ECO:0000313" key="1">
    <source>
        <dbReference type="EMBL" id="MBW61857.1"/>
    </source>
</evidence>
<reference evidence="1" key="1">
    <citation type="submission" date="2018-01" db="EMBL/GenBank/DDBJ databases">
        <title>An insight into the sialome of Amazonian anophelines.</title>
        <authorList>
            <person name="Ribeiro J.M."/>
            <person name="Scarpassa V."/>
            <person name="Calvo E."/>
        </authorList>
    </citation>
    <scope>NUCLEOTIDE SEQUENCE</scope>
    <source>
        <tissue evidence="1">Salivary glands</tissue>
    </source>
</reference>
<sequence>MATPGVDDASGVQQTTVFALLGCLTLAGSPSHAQSLMCIFRIYERLAFTFYARCTRNCLTITIGGTVVSMSDLEPKHNTHSTAGCTTRISSFRYGA</sequence>
<organism evidence="1">
    <name type="scientific">Anopheles marajoara</name>
    <dbReference type="NCBI Taxonomy" id="58244"/>
    <lineage>
        <taxon>Eukaryota</taxon>
        <taxon>Metazoa</taxon>
        <taxon>Ecdysozoa</taxon>
        <taxon>Arthropoda</taxon>
        <taxon>Hexapoda</taxon>
        <taxon>Insecta</taxon>
        <taxon>Pterygota</taxon>
        <taxon>Neoptera</taxon>
        <taxon>Endopterygota</taxon>
        <taxon>Diptera</taxon>
        <taxon>Nematocera</taxon>
        <taxon>Culicoidea</taxon>
        <taxon>Culicidae</taxon>
        <taxon>Anophelinae</taxon>
        <taxon>Anopheles</taxon>
    </lineage>
</organism>
<proteinExistence type="predicted"/>
<name>A0A2M4C966_9DIPT</name>
<protein>
    <submittedName>
        <fullName evidence="1">Putative secreted protein</fullName>
    </submittedName>
</protein>
<dbReference type="AlphaFoldDB" id="A0A2M4C966"/>
<dbReference type="EMBL" id="GGFJ01012716">
    <property type="protein sequence ID" value="MBW61857.1"/>
    <property type="molecule type" value="Transcribed_RNA"/>
</dbReference>
<accession>A0A2M4C966</accession>